<dbReference type="Proteomes" id="UP000693981">
    <property type="component" value="Unassembled WGS sequence"/>
</dbReference>
<evidence type="ECO:0000313" key="2">
    <source>
        <dbReference type="EMBL" id="KAG7398386.1"/>
    </source>
</evidence>
<dbReference type="InterPro" id="IPR037354">
    <property type="entry name" value="Commd2"/>
</dbReference>
<feature type="domain" description="COMM" evidence="1">
    <location>
        <begin position="123"/>
        <end position="196"/>
    </location>
</feature>
<dbReference type="PANTHER" id="PTHR15857">
    <property type="entry name" value="COMM DOMAIN CONTAINING PROTEIN 2"/>
    <property type="match status" value="1"/>
</dbReference>
<comment type="caution">
    <text evidence="2">The sequence shown here is derived from an EMBL/GenBank/DDBJ whole genome shotgun (WGS) entry which is preliminary data.</text>
</comment>
<accession>A0A8T1WY58</accession>
<evidence type="ECO:0000313" key="3">
    <source>
        <dbReference type="Proteomes" id="UP000693981"/>
    </source>
</evidence>
<dbReference type="PANTHER" id="PTHR15857:SF0">
    <property type="entry name" value="COMM DOMAIN-CONTAINING PROTEIN 2"/>
    <property type="match status" value="1"/>
</dbReference>
<gene>
    <name evidence="2" type="ORF">PHYBOEH_011187</name>
</gene>
<sequence length="205" mass="23194">MSRSFAADERVLEAVAQTSALSTEICKLAVRVFGSEKQSKRRLTRTASSSGWETQKMEQAVLAFAKILMDAAKAELSEQAFRLVLKGMEMSEDHVEVLVQLYTTHASDIRECVSKETGTSVPHYRNLEWRIDLELSTRFLRNKPKPIVTLRLDTSAQPNSSGVPQTQSTCLRVDYDGLRLMQSQLETALKEVDSVHCSRIQRYMH</sequence>
<dbReference type="Pfam" id="PF07258">
    <property type="entry name" value="COMM_domain"/>
    <property type="match status" value="1"/>
</dbReference>
<dbReference type="OrthoDB" id="10257479at2759"/>
<dbReference type="EMBL" id="JAGDFL010000082">
    <property type="protein sequence ID" value="KAG7398386.1"/>
    <property type="molecule type" value="Genomic_DNA"/>
</dbReference>
<dbReference type="PROSITE" id="PS51269">
    <property type="entry name" value="COMM"/>
    <property type="match status" value="1"/>
</dbReference>
<dbReference type="Pfam" id="PF21672">
    <property type="entry name" value="COMM_HN"/>
    <property type="match status" value="1"/>
</dbReference>
<evidence type="ECO:0000259" key="1">
    <source>
        <dbReference type="PROSITE" id="PS51269"/>
    </source>
</evidence>
<name>A0A8T1WY58_9STRA</name>
<organism evidence="2 3">
    <name type="scientific">Phytophthora boehmeriae</name>
    <dbReference type="NCBI Taxonomy" id="109152"/>
    <lineage>
        <taxon>Eukaryota</taxon>
        <taxon>Sar</taxon>
        <taxon>Stramenopiles</taxon>
        <taxon>Oomycota</taxon>
        <taxon>Peronosporomycetes</taxon>
        <taxon>Peronosporales</taxon>
        <taxon>Peronosporaceae</taxon>
        <taxon>Phytophthora</taxon>
    </lineage>
</organism>
<proteinExistence type="predicted"/>
<protein>
    <recommendedName>
        <fullName evidence="1">COMM domain-containing protein</fullName>
    </recommendedName>
</protein>
<dbReference type="InterPro" id="IPR017920">
    <property type="entry name" value="COMM"/>
</dbReference>
<keyword evidence="3" id="KW-1185">Reference proteome</keyword>
<dbReference type="AlphaFoldDB" id="A0A8T1WY58"/>
<reference evidence="2" key="1">
    <citation type="submission" date="2021-02" db="EMBL/GenBank/DDBJ databases">
        <authorList>
            <person name="Palmer J.M."/>
        </authorList>
    </citation>
    <scope>NUCLEOTIDE SEQUENCE</scope>
    <source>
        <strain evidence="2">SCRP23</strain>
    </source>
</reference>